<feature type="signal peptide" evidence="1">
    <location>
        <begin position="1"/>
        <end position="18"/>
    </location>
</feature>
<accession>A0ABN6EMB9</accession>
<feature type="domain" description="BACON" evidence="2">
    <location>
        <begin position="146"/>
        <end position="192"/>
    </location>
</feature>
<dbReference type="InterPro" id="IPR013783">
    <property type="entry name" value="Ig-like_fold"/>
</dbReference>
<dbReference type="Proteomes" id="UP001319045">
    <property type="component" value="Chromosome"/>
</dbReference>
<dbReference type="EMBL" id="AP024484">
    <property type="protein sequence ID" value="BCS85453.1"/>
    <property type="molecule type" value="Genomic_DNA"/>
</dbReference>
<keyword evidence="4" id="KW-1185">Reference proteome</keyword>
<keyword evidence="1" id="KW-0732">Signal</keyword>
<evidence type="ECO:0000313" key="4">
    <source>
        <dbReference type="Proteomes" id="UP001319045"/>
    </source>
</evidence>
<name>A0ABN6EMB9_9BACT</name>
<dbReference type="CDD" id="cd14948">
    <property type="entry name" value="BACON"/>
    <property type="match status" value="1"/>
</dbReference>
<dbReference type="InterPro" id="IPR024361">
    <property type="entry name" value="BACON"/>
</dbReference>
<organism evidence="3 4">
    <name type="scientific">Prevotella herbatica</name>
    <dbReference type="NCBI Taxonomy" id="2801997"/>
    <lineage>
        <taxon>Bacteria</taxon>
        <taxon>Pseudomonadati</taxon>
        <taxon>Bacteroidota</taxon>
        <taxon>Bacteroidia</taxon>
        <taxon>Bacteroidales</taxon>
        <taxon>Prevotellaceae</taxon>
        <taxon>Prevotella</taxon>
    </lineage>
</organism>
<feature type="domain" description="BACON" evidence="2">
    <location>
        <begin position="61"/>
        <end position="109"/>
    </location>
</feature>
<feature type="chain" id="PRO_5046137420" description="BACON domain-containing protein" evidence="1">
    <location>
        <begin position="19"/>
        <end position="367"/>
    </location>
</feature>
<dbReference type="Gene3D" id="2.60.40.10">
    <property type="entry name" value="Immunoglobulins"/>
    <property type="match status" value="2"/>
</dbReference>
<protein>
    <recommendedName>
        <fullName evidence="2">BACON domain-containing protein</fullName>
    </recommendedName>
</protein>
<proteinExistence type="predicted"/>
<evidence type="ECO:0000259" key="2">
    <source>
        <dbReference type="Pfam" id="PF13004"/>
    </source>
</evidence>
<gene>
    <name evidence="3" type="ORF">prwr041_13460</name>
</gene>
<dbReference type="RefSeq" id="WP_207153105.1">
    <property type="nucleotide sequence ID" value="NZ_AP024484.1"/>
</dbReference>
<reference evidence="3 4" key="1">
    <citation type="journal article" date="2022" name="Int. J. Syst. Evol. Microbiol.">
        <title>Prevotella herbatica sp. nov., a plant polysaccharide-decomposing anaerobic bacterium isolated from a methanogenic reactor.</title>
        <authorList>
            <person name="Uek A."/>
            <person name="Tonouchi A."/>
            <person name="Kaku N."/>
            <person name="Ueki K."/>
        </authorList>
    </citation>
    <scope>NUCLEOTIDE SEQUENCE [LARGE SCALE GENOMIC DNA]</scope>
    <source>
        <strain evidence="3 4">WR041</strain>
    </source>
</reference>
<dbReference type="PROSITE" id="PS51257">
    <property type="entry name" value="PROKAR_LIPOPROTEIN"/>
    <property type="match status" value="1"/>
</dbReference>
<dbReference type="Pfam" id="PF13004">
    <property type="entry name" value="BACON"/>
    <property type="match status" value="2"/>
</dbReference>
<evidence type="ECO:0000256" key="1">
    <source>
        <dbReference type="SAM" id="SignalP"/>
    </source>
</evidence>
<sequence length="367" mass="39607">MKKIINLFIVLLGILVFAACSDNIDNPYARESTISVVKSNLVFPARASNGVVEFRSQGTVSASSNATWCKISVVGDTVKVDVEQNNNNEGRSTVVTLHNGTDSVNVPLVQGGLVFQLSVSSVNNSSDLATSFTYAMSANLDFNVLSAPDWITVSNTEDSLKISMTANTTGHLRSGYIKYNVGSYKDSIKVAQCDFDTDLAGDYYLVSEDGAGKLQAFNAVVSRDTISLPDLDLKIPVAFDGTSIAISTKCGQYVGTFNIAGTIYYVYTVFADATVDYWTGYNIGGAAYTAAFDYDINDGTYAEFSGTFGTNEIGTLLFAGCTSKQLNANSLKKILLEQHSPYLLKKTDSKAKIASLEKQNQLKFVLR</sequence>
<evidence type="ECO:0000313" key="3">
    <source>
        <dbReference type="EMBL" id="BCS85453.1"/>
    </source>
</evidence>